<feature type="domain" description="Rad50/SbcC-type AAA" evidence="5">
    <location>
        <begin position="9"/>
        <end position="287"/>
    </location>
</feature>
<dbReference type="InterPro" id="IPR038729">
    <property type="entry name" value="Rad50/SbcC_AAA"/>
</dbReference>
<gene>
    <name evidence="6" type="ORF">SAMN05518684_106231</name>
</gene>
<dbReference type="STRING" id="1601833.SAMN05518684_106231"/>
<feature type="coiled-coil region" evidence="4">
    <location>
        <begin position="406"/>
        <end position="536"/>
    </location>
</feature>
<organism evidence="6 7">
    <name type="scientific">Salipaludibacillus aurantiacus</name>
    <dbReference type="NCBI Taxonomy" id="1601833"/>
    <lineage>
        <taxon>Bacteria</taxon>
        <taxon>Bacillati</taxon>
        <taxon>Bacillota</taxon>
        <taxon>Bacilli</taxon>
        <taxon>Bacillales</taxon>
        <taxon>Bacillaceae</taxon>
    </lineage>
</organism>
<dbReference type="SUPFAM" id="SSF52540">
    <property type="entry name" value="P-loop containing nucleoside triphosphate hydrolases"/>
    <property type="match status" value="2"/>
</dbReference>
<keyword evidence="7" id="KW-1185">Reference proteome</keyword>
<dbReference type="PANTHER" id="PTHR32114:SF2">
    <property type="entry name" value="ABC TRANSPORTER ABCH.3"/>
    <property type="match status" value="1"/>
</dbReference>
<dbReference type="RefSeq" id="WP_093051004.1">
    <property type="nucleotide sequence ID" value="NZ_FOGT01000006.1"/>
</dbReference>
<evidence type="ECO:0000256" key="4">
    <source>
        <dbReference type="SAM" id="Coils"/>
    </source>
</evidence>
<feature type="coiled-coil region" evidence="4">
    <location>
        <begin position="197"/>
        <end position="271"/>
    </location>
</feature>
<dbReference type="Pfam" id="PF13476">
    <property type="entry name" value="AAA_23"/>
    <property type="match status" value="1"/>
</dbReference>
<evidence type="ECO:0000313" key="6">
    <source>
        <dbReference type="EMBL" id="SES03172.1"/>
    </source>
</evidence>
<dbReference type="Proteomes" id="UP000198571">
    <property type="component" value="Unassembled WGS sequence"/>
</dbReference>
<evidence type="ECO:0000256" key="1">
    <source>
        <dbReference type="ARBA" id="ARBA00006930"/>
    </source>
</evidence>
<sequence length="659" mass="76565">MKTLKLQSLLLKNFKGVESFLLEAKGEDVQILGDNATGKSTLFDAMTWLLFDKDSHNKKDFAIKTLDEAGDEIHGLDHEVSAVFLVDGLPLTLRKTFKEKWTKKRGSAHKEFTGHTTDYHIDDVPAKLKDFKEKVAEIVDEDAFKLLTNPAYFNEQMNWKDCRKVLLEVCGDVSDQDVIASDNKLSKLSDLLSNKTIDDVKKMVAEQKKEINKQLDMIPVRIDEIKHNLPDVSELDESQLNVDLKRYDQNLQEKEDEITRIRNGAEVTERQKHLTQLQSELIEIKNNHNSDTYDEIMQREKHFYELKSKRDDTELKVTQMQRTIRNTKAAIDEETERKQRLLNDYHSENEREFEHHHDDNCPTCGQDLPEEQVKEAHEKALADFNKKKSERLESIKNKGLQIKEYIERMQGEIQHHESDLTDHKKSLDQYSTQIDDVTTKIQGLKSNTTKVEETDAYKAKQDEIDKIKDEIDQLKASVNESLEKAQNELLELKASKREKEQELSKFEQHRQSEKRIKELADQERELAKKYEELEEKLYLTEEFTRQKVSMLEEKINSKFKYARFKLFENQINDGLKETCETLYEGVPYGKGLNTGHSIIVGLDIIQTLSEHYGFQAPIFIDNAESVTNLPVMDAQLISLVVSESDKKLRIEQVTQKEAV</sequence>
<name>A0A1H9U1K0_9BACI</name>
<evidence type="ECO:0000256" key="3">
    <source>
        <dbReference type="ARBA" id="ARBA00013368"/>
    </source>
</evidence>
<dbReference type="PANTHER" id="PTHR32114">
    <property type="entry name" value="ABC TRANSPORTER ABCH.3"/>
    <property type="match status" value="1"/>
</dbReference>
<evidence type="ECO:0000313" key="7">
    <source>
        <dbReference type="Proteomes" id="UP000198571"/>
    </source>
</evidence>
<protein>
    <recommendedName>
        <fullName evidence="3">Nuclease SbcCD subunit C</fullName>
    </recommendedName>
</protein>
<dbReference type="InterPro" id="IPR027417">
    <property type="entry name" value="P-loop_NTPase"/>
</dbReference>
<evidence type="ECO:0000259" key="5">
    <source>
        <dbReference type="Pfam" id="PF13476"/>
    </source>
</evidence>
<dbReference type="AlphaFoldDB" id="A0A1H9U1K0"/>
<dbReference type="SUPFAM" id="SSF58100">
    <property type="entry name" value="Bacterial hemolysins"/>
    <property type="match status" value="1"/>
</dbReference>
<dbReference type="GO" id="GO:0006302">
    <property type="term" value="P:double-strand break repair"/>
    <property type="evidence" value="ECO:0007669"/>
    <property type="project" value="InterPro"/>
</dbReference>
<keyword evidence="4" id="KW-0175">Coiled coil</keyword>
<accession>A0A1H9U1K0</accession>
<dbReference type="EMBL" id="FOGT01000006">
    <property type="protein sequence ID" value="SES03172.1"/>
    <property type="molecule type" value="Genomic_DNA"/>
</dbReference>
<dbReference type="GO" id="GO:0016887">
    <property type="term" value="F:ATP hydrolysis activity"/>
    <property type="evidence" value="ECO:0007669"/>
    <property type="project" value="InterPro"/>
</dbReference>
<dbReference type="OrthoDB" id="1698838at2"/>
<comment type="similarity">
    <text evidence="1">Belongs to the SMC family. SbcC subfamily.</text>
</comment>
<comment type="subunit">
    <text evidence="2">Heterodimer of SbcC and SbcD.</text>
</comment>
<dbReference type="Gene3D" id="1.10.287.1490">
    <property type="match status" value="1"/>
</dbReference>
<evidence type="ECO:0000256" key="2">
    <source>
        <dbReference type="ARBA" id="ARBA00011322"/>
    </source>
</evidence>
<reference evidence="7" key="1">
    <citation type="submission" date="2016-10" db="EMBL/GenBank/DDBJ databases">
        <authorList>
            <person name="Varghese N."/>
            <person name="Submissions S."/>
        </authorList>
    </citation>
    <scope>NUCLEOTIDE SEQUENCE [LARGE SCALE GENOMIC DNA]</scope>
    <source>
        <strain evidence="7">S9</strain>
    </source>
</reference>
<proteinExistence type="inferred from homology"/>
<dbReference type="Gene3D" id="3.40.50.300">
    <property type="entry name" value="P-loop containing nucleotide triphosphate hydrolases"/>
    <property type="match status" value="1"/>
</dbReference>
<feature type="coiled-coil region" evidence="4">
    <location>
        <begin position="317"/>
        <end position="351"/>
    </location>
</feature>